<dbReference type="InterPro" id="IPR050230">
    <property type="entry name" value="CALM/Myosin/TropC-like"/>
</dbReference>
<keyword evidence="8" id="KW-0007">Acetylation</keyword>
<dbReference type="PANTHER" id="PTHR23048">
    <property type="entry name" value="MYOSIN LIGHT CHAIN 1, 3"/>
    <property type="match status" value="1"/>
</dbReference>
<organism evidence="12 13">
    <name type="scientific">Stentor coeruleus</name>
    <dbReference type="NCBI Taxonomy" id="5963"/>
    <lineage>
        <taxon>Eukaryota</taxon>
        <taxon>Sar</taxon>
        <taxon>Alveolata</taxon>
        <taxon>Ciliophora</taxon>
        <taxon>Postciliodesmatophora</taxon>
        <taxon>Heterotrichea</taxon>
        <taxon>Heterotrichida</taxon>
        <taxon>Stentoridae</taxon>
        <taxon>Stentor</taxon>
    </lineage>
</organism>
<evidence type="ECO:0000256" key="10">
    <source>
        <dbReference type="ARBA" id="ARBA00025692"/>
    </source>
</evidence>
<dbReference type="GO" id="GO:0005509">
    <property type="term" value="F:calcium ion binding"/>
    <property type="evidence" value="ECO:0007669"/>
    <property type="project" value="InterPro"/>
</dbReference>
<evidence type="ECO:0000313" key="12">
    <source>
        <dbReference type="EMBL" id="OMJ71005.1"/>
    </source>
</evidence>
<dbReference type="Gene3D" id="1.10.238.10">
    <property type="entry name" value="EF-hand"/>
    <property type="match status" value="2"/>
</dbReference>
<evidence type="ECO:0000259" key="11">
    <source>
        <dbReference type="PROSITE" id="PS50222"/>
    </source>
</evidence>
<dbReference type="Proteomes" id="UP000187209">
    <property type="component" value="Unassembled WGS sequence"/>
</dbReference>
<reference evidence="12 13" key="1">
    <citation type="submission" date="2016-11" db="EMBL/GenBank/DDBJ databases">
        <title>The macronuclear genome of Stentor coeruleus: a giant cell with tiny introns.</title>
        <authorList>
            <person name="Slabodnick M."/>
            <person name="Ruby J.G."/>
            <person name="Reiff S.B."/>
            <person name="Swart E.C."/>
            <person name="Gosai S."/>
            <person name="Prabakaran S."/>
            <person name="Witkowska E."/>
            <person name="Larue G.E."/>
            <person name="Fisher S."/>
            <person name="Freeman R.M."/>
            <person name="Gunawardena J."/>
            <person name="Chu W."/>
            <person name="Stover N.A."/>
            <person name="Gregory B.D."/>
            <person name="Nowacki M."/>
            <person name="Derisi J."/>
            <person name="Roy S.W."/>
            <person name="Marshall W.F."/>
            <person name="Sood P."/>
        </authorList>
    </citation>
    <scope>NUCLEOTIDE SEQUENCE [LARGE SCALE GENOMIC DNA]</scope>
    <source>
        <strain evidence="12">WM001</strain>
    </source>
</reference>
<dbReference type="AlphaFoldDB" id="A0A1R2B2U4"/>
<gene>
    <name evidence="12" type="ORF">SteCoe_30906</name>
</gene>
<dbReference type="EMBL" id="MPUH01001032">
    <property type="protein sequence ID" value="OMJ71005.1"/>
    <property type="molecule type" value="Genomic_DNA"/>
</dbReference>
<protein>
    <recommendedName>
        <fullName evidence="3">Calmodulin</fullName>
    </recommendedName>
</protein>
<dbReference type="PROSITE" id="PS00018">
    <property type="entry name" value="EF_HAND_1"/>
    <property type="match status" value="1"/>
</dbReference>
<dbReference type="InterPro" id="IPR002048">
    <property type="entry name" value="EF_hand_dom"/>
</dbReference>
<evidence type="ECO:0000256" key="5">
    <source>
        <dbReference type="ARBA" id="ARBA00022723"/>
    </source>
</evidence>
<evidence type="ECO:0000256" key="3">
    <source>
        <dbReference type="ARBA" id="ARBA00020786"/>
    </source>
</evidence>
<dbReference type="PROSITE" id="PS50222">
    <property type="entry name" value="EF_HAND_2"/>
    <property type="match status" value="2"/>
</dbReference>
<keyword evidence="13" id="KW-1185">Reference proteome</keyword>
<dbReference type="FunFam" id="1.10.238.10:FF:000178">
    <property type="entry name" value="Calmodulin-2 A"/>
    <property type="match status" value="1"/>
</dbReference>
<dbReference type="InterPro" id="IPR018247">
    <property type="entry name" value="EF_Hand_1_Ca_BS"/>
</dbReference>
<dbReference type="GO" id="GO:0016460">
    <property type="term" value="C:myosin II complex"/>
    <property type="evidence" value="ECO:0007669"/>
    <property type="project" value="TreeGrafter"/>
</dbReference>
<comment type="function">
    <text evidence="10">Plays a fundamental role in microtubule organizing center structure and function. Component of the infraciliary lattice (ICL) and the ciliary basal bodies.</text>
</comment>
<keyword evidence="9" id="KW-0206">Cytoskeleton</keyword>
<keyword evidence="7" id="KW-0106">Calcium</keyword>
<evidence type="ECO:0000256" key="9">
    <source>
        <dbReference type="ARBA" id="ARBA00023212"/>
    </source>
</evidence>
<feature type="domain" description="EF-hand" evidence="11">
    <location>
        <begin position="1"/>
        <end position="34"/>
    </location>
</feature>
<evidence type="ECO:0000256" key="6">
    <source>
        <dbReference type="ARBA" id="ARBA00022737"/>
    </source>
</evidence>
<keyword evidence="4" id="KW-0963">Cytoplasm</keyword>
<evidence type="ECO:0000256" key="4">
    <source>
        <dbReference type="ARBA" id="ARBA00022490"/>
    </source>
</evidence>
<dbReference type="SUPFAM" id="SSF47473">
    <property type="entry name" value="EF-hand"/>
    <property type="match status" value="1"/>
</dbReference>
<dbReference type="OrthoDB" id="10260307at2759"/>
<keyword evidence="5" id="KW-0479">Metal-binding</keyword>
<comment type="similarity">
    <text evidence="2">Belongs to the centrin family.</text>
</comment>
<dbReference type="Pfam" id="PF13499">
    <property type="entry name" value="EF-hand_7"/>
    <property type="match status" value="2"/>
</dbReference>
<dbReference type="CDD" id="cd00051">
    <property type="entry name" value="EFh"/>
    <property type="match status" value="1"/>
</dbReference>
<evidence type="ECO:0000256" key="8">
    <source>
        <dbReference type="ARBA" id="ARBA00022990"/>
    </source>
</evidence>
<accession>A0A1R2B2U4</accession>
<keyword evidence="6" id="KW-0677">Repeat</keyword>
<dbReference type="SMART" id="SM00054">
    <property type="entry name" value="EFh"/>
    <property type="match status" value="3"/>
</dbReference>
<proteinExistence type="inferred from homology"/>
<feature type="domain" description="EF-hand" evidence="11">
    <location>
        <begin position="72"/>
        <end position="107"/>
    </location>
</feature>
<evidence type="ECO:0000256" key="1">
    <source>
        <dbReference type="ARBA" id="ARBA00004245"/>
    </source>
</evidence>
<dbReference type="PANTHER" id="PTHR23048:SF0">
    <property type="entry name" value="CALMODULIN LIKE 3"/>
    <property type="match status" value="1"/>
</dbReference>
<comment type="subcellular location">
    <subcellularLocation>
        <location evidence="1">Cytoplasm</location>
        <location evidence="1">Cytoskeleton</location>
    </subcellularLocation>
</comment>
<comment type="caution">
    <text evidence="12">The sequence shown here is derived from an EMBL/GenBank/DDBJ whole genome shotgun (WGS) entry which is preliminary data.</text>
</comment>
<evidence type="ECO:0000256" key="2">
    <source>
        <dbReference type="ARBA" id="ARBA00005253"/>
    </source>
</evidence>
<name>A0A1R2B2U4_9CILI</name>
<evidence type="ECO:0000313" key="13">
    <source>
        <dbReference type="Proteomes" id="UP000187209"/>
    </source>
</evidence>
<sequence>MQEIKDVFNYLDKTKQGVIDVKDIGTALRCIGMNPTECEVQELQEEAQNNNGKITLDELQRLMNKCKLNCVTNKEEVLKFFRSLDKSMEGYVDTKELKIALCNAGEPLQEKEVELVYKDFGISEDGKIKINELVEGLFKVK</sequence>
<evidence type="ECO:0000256" key="7">
    <source>
        <dbReference type="ARBA" id="ARBA00022837"/>
    </source>
</evidence>
<dbReference type="InterPro" id="IPR011992">
    <property type="entry name" value="EF-hand-dom_pair"/>
</dbReference>